<feature type="domain" description="GHMP kinase N-terminal" evidence="10">
    <location>
        <begin position="73"/>
        <end position="157"/>
    </location>
</feature>
<name>A0A0F9RTL2_9ZZZZ</name>
<sequence>MERPFFLANFTSYFGSRRNHFVVYGLPAIASALGSSTIADVKVVNGNGWTVDDQRPATPGYKKKKYSEAMQSVTNVINYLKINTENQKLEITFTGDLIAASGVGASAAQCTSLARGLNDSFNLNLDNEKINEAAYEGEKAYHGTPSGIDNTVSTYGGLIWFVKNLSGTKNTMDLLQTPKKIPLVIANSGITASTAEVVADVRHLKEENLEKFEKIFSEYKILAEDAKKALIQGDIMIIGNLMNQNHKLLQKITVSGEVNDKLVEVTLNNGAIGSKLTGTGRGGLVIAIAENEEIQESIAKAVEKEGYDAWKTMIG</sequence>
<evidence type="ECO:0000313" key="12">
    <source>
        <dbReference type="EMBL" id="KKN20588.1"/>
    </source>
</evidence>
<reference evidence="12" key="1">
    <citation type="journal article" date="2015" name="Nature">
        <title>Complex archaea that bridge the gap between prokaryotes and eukaryotes.</title>
        <authorList>
            <person name="Spang A."/>
            <person name="Saw J.H."/>
            <person name="Jorgensen S.L."/>
            <person name="Zaremba-Niedzwiedzka K."/>
            <person name="Martijn J."/>
            <person name="Lind A.E."/>
            <person name="van Eijk R."/>
            <person name="Schleper C."/>
            <person name="Guy L."/>
            <person name="Ettema T.J."/>
        </authorList>
    </citation>
    <scope>NUCLEOTIDE SEQUENCE</scope>
</reference>
<dbReference type="Gene3D" id="3.30.70.890">
    <property type="entry name" value="GHMP kinase, C-terminal domain"/>
    <property type="match status" value="1"/>
</dbReference>
<proteinExistence type="predicted"/>
<dbReference type="NCBIfam" id="TIGR00549">
    <property type="entry name" value="mevalon_kin"/>
    <property type="match status" value="1"/>
</dbReference>
<dbReference type="InterPro" id="IPR014721">
    <property type="entry name" value="Ribsml_uS5_D2-typ_fold_subgr"/>
</dbReference>
<dbReference type="GO" id="GO:0019287">
    <property type="term" value="P:isopentenyl diphosphate biosynthetic process, mevalonate pathway"/>
    <property type="evidence" value="ECO:0007669"/>
    <property type="project" value="UniProtKB-UniPathway"/>
</dbReference>
<dbReference type="GO" id="GO:0005524">
    <property type="term" value="F:ATP binding"/>
    <property type="evidence" value="ECO:0007669"/>
    <property type="project" value="UniProtKB-KW"/>
</dbReference>
<dbReference type="GO" id="GO:0005829">
    <property type="term" value="C:cytosol"/>
    <property type="evidence" value="ECO:0007669"/>
    <property type="project" value="TreeGrafter"/>
</dbReference>
<dbReference type="InterPro" id="IPR036554">
    <property type="entry name" value="GHMP_kinase_C_sf"/>
</dbReference>
<keyword evidence="5" id="KW-0418">Kinase</keyword>
<evidence type="ECO:0000256" key="9">
    <source>
        <dbReference type="ARBA" id="ARBA00029438"/>
    </source>
</evidence>
<evidence type="ECO:0000256" key="4">
    <source>
        <dbReference type="ARBA" id="ARBA00022741"/>
    </source>
</evidence>
<keyword evidence="6" id="KW-0067">ATP-binding</keyword>
<dbReference type="SUPFAM" id="SSF54211">
    <property type="entry name" value="Ribosomal protein S5 domain 2-like"/>
    <property type="match status" value="1"/>
</dbReference>
<keyword evidence="3" id="KW-0808">Transferase</keyword>
<evidence type="ECO:0000256" key="7">
    <source>
        <dbReference type="ARBA" id="ARBA00022842"/>
    </source>
</evidence>
<dbReference type="InterPro" id="IPR006205">
    <property type="entry name" value="Mev_gal_kin"/>
</dbReference>
<keyword evidence="7" id="KW-0460">Magnesium</keyword>
<comment type="caution">
    <text evidence="12">The sequence shown here is derived from an EMBL/GenBank/DDBJ whole genome shotgun (WGS) entry which is preliminary data.</text>
</comment>
<dbReference type="Pfam" id="PF00288">
    <property type="entry name" value="GHMP_kinases_N"/>
    <property type="match status" value="1"/>
</dbReference>
<dbReference type="InterPro" id="IPR020568">
    <property type="entry name" value="Ribosomal_Su5_D2-typ_SF"/>
</dbReference>
<evidence type="ECO:0000256" key="5">
    <source>
        <dbReference type="ARBA" id="ARBA00022777"/>
    </source>
</evidence>
<dbReference type="PRINTS" id="PR00959">
    <property type="entry name" value="MEVGALKINASE"/>
</dbReference>
<keyword evidence="2" id="KW-0444">Lipid biosynthesis</keyword>
<dbReference type="UniPathway" id="UPA00057">
    <property type="reaction ID" value="UER00098"/>
</dbReference>
<keyword evidence="4" id="KW-0547">Nucleotide-binding</keyword>
<protein>
    <recommendedName>
        <fullName evidence="13">Mevalonate kinase</fullName>
    </recommendedName>
</protein>
<accession>A0A0F9RTL2</accession>
<feature type="domain" description="GHMP kinase C-terminal" evidence="11">
    <location>
        <begin position="227"/>
        <end position="307"/>
    </location>
</feature>
<dbReference type="PANTHER" id="PTHR43290:SF2">
    <property type="entry name" value="MEVALONATE KINASE"/>
    <property type="match status" value="1"/>
</dbReference>
<organism evidence="12">
    <name type="scientific">marine sediment metagenome</name>
    <dbReference type="NCBI Taxonomy" id="412755"/>
    <lineage>
        <taxon>unclassified sequences</taxon>
        <taxon>metagenomes</taxon>
        <taxon>ecological metagenomes</taxon>
    </lineage>
</organism>
<keyword evidence="8" id="KW-0443">Lipid metabolism</keyword>
<evidence type="ECO:0000256" key="1">
    <source>
        <dbReference type="ARBA" id="ARBA00022490"/>
    </source>
</evidence>
<dbReference type="Pfam" id="PF08544">
    <property type="entry name" value="GHMP_kinases_C"/>
    <property type="match status" value="1"/>
</dbReference>
<dbReference type="GO" id="GO:0004496">
    <property type="term" value="F:mevalonate kinase activity"/>
    <property type="evidence" value="ECO:0007669"/>
    <property type="project" value="InterPro"/>
</dbReference>
<dbReference type="Gene3D" id="3.30.230.10">
    <property type="match status" value="1"/>
</dbReference>
<comment type="pathway">
    <text evidence="9">Isoprenoid biosynthesis; isopentenyl diphosphate biosynthesis via mevalonate pathway; isopentenyl diphosphate from (R)-mevalonate: step 1/3.</text>
</comment>
<dbReference type="InterPro" id="IPR006204">
    <property type="entry name" value="GHMP_kinase_N_dom"/>
</dbReference>
<dbReference type="EMBL" id="LAZR01003227">
    <property type="protein sequence ID" value="KKN20588.1"/>
    <property type="molecule type" value="Genomic_DNA"/>
</dbReference>
<evidence type="ECO:0008006" key="13">
    <source>
        <dbReference type="Google" id="ProtNLM"/>
    </source>
</evidence>
<evidence type="ECO:0000259" key="10">
    <source>
        <dbReference type="Pfam" id="PF00288"/>
    </source>
</evidence>
<evidence type="ECO:0000259" key="11">
    <source>
        <dbReference type="Pfam" id="PF08544"/>
    </source>
</evidence>
<evidence type="ECO:0000256" key="6">
    <source>
        <dbReference type="ARBA" id="ARBA00022840"/>
    </source>
</evidence>
<dbReference type="AlphaFoldDB" id="A0A0F9RTL2"/>
<keyword evidence="1" id="KW-0963">Cytoplasm</keyword>
<dbReference type="InterPro" id="IPR013750">
    <property type="entry name" value="GHMP_kinase_C_dom"/>
</dbReference>
<evidence type="ECO:0000256" key="3">
    <source>
        <dbReference type="ARBA" id="ARBA00022679"/>
    </source>
</evidence>
<gene>
    <name evidence="12" type="ORF">LCGC14_0934010</name>
</gene>
<dbReference type="SUPFAM" id="SSF55060">
    <property type="entry name" value="GHMP Kinase, C-terminal domain"/>
    <property type="match status" value="1"/>
</dbReference>
<dbReference type="PANTHER" id="PTHR43290">
    <property type="entry name" value="MEVALONATE KINASE"/>
    <property type="match status" value="1"/>
</dbReference>
<evidence type="ECO:0000256" key="8">
    <source>
        <dbReference type="ARBA" id="ARBA00023098"/>
    </source>
</evidence>
<evidence type="ECO:0000256" key="2">
    <source>
        <dbReference type="ARBA" id="ARBA00022516"/>
    </source>
</evidence>